<evidence type="ECO:0000256" key="13">
    <source>
        <dbReference type="ARBA" id="ARBA00023237"/>
    </source>
</evidence>
<sequence>MRTVLFMLAAVSTVIFLGAQSVFSAQSTADVPATAEMKQSLRTQILGDQTGQNQSQDEYVIGHGDIISVSVYGEGDMAPSTAVGAARPAEAGDAPRVSGAGVMVMMDGRVSLLHIGDVEVVGLTLTQLADYLKQLYATVYEDPIVTTTLVQSNSLRYTVMGNVTGPGVFFLDYPLTIVQAVARSGGFTEWANRDVTIVRETIKEAEQDLFKGNTLSFDYDDFVSGKNLQKNITIRSGDIVIVH</sequence>
<dbReference type="Proteomes" id="UP000184139">
    <property type="component" value="Unassembled WGS sequence"/>
</dbReference>
<dbReference type="InterPro" id="IPR003715">
    <property type="entry name" value="Poly_export_N"/>
</dbReference>
<comment type="subcellular location">
    <subcellularLocation>
        <location evidence="1">Cell outer membrane</location>
        <topology evidence="1">Multi-pass membrane protein</topology>
    </subcellularLocation>
</comment>
<comment type="similarity">
    <text evidence="2">Belongs to the BexD/CtrA/VexA family.</text>
</comment>
<keyword evidence="12" id="KW-0564">Palmitate</keyword>
<evidence type="ECO:0000256" key="8">
    <source>
        <dbReference type="ARBA" id="ARBA00023047"/>
    </source>
</evidence>
<dbReference type="Gene3D" id="3.30.1950.10">
    <property type="entry name" value="wza like domain"/>
    <property type="match status" value="1"/>
</dbReference>
<dbReference type="GO" id="GO:0015288">
    <property type="term" value="F:porin activity"/>
    <property type="evidence" value="ECO:0007669"/>
    <property type="project" value="UniProtKB-KW"/>
</dbReference>
<dbReference type="PANTHER" id="PTHR33619:SF3">
    <property type="entry name" value="POLYSACCHARIDE EXPORT PROTEIN GFCE-RELATED"/>
    <property type="match status" value="1"/>
</dbReference>
<evidence type="ECO:0000256" key="6">
    <source>
        <dbReference type="ARBA" id="ARBA00022692"/>
    </source>
</evidence>
<evidence type="ECO:0000256" key="5">
    <source>
        <dbReference type="ARBA" id="ARBA00022597"/>
    </source>
</evidence>
<keyword evidence="14" id="KW-0449">Lipoprotein</keyword>
<dbReference type="EMBL" id="FQXS01000042">
    <property type="protein sequence ID" value="SHI12815.1"/>
    <property type="molecule type" value="Genomic_DNA"/>
</dbReference>
<keyword evidence="9" id="KW-0406">Ion transport</keyword>
<evidence type="ECO:0000256" key="14">
    <source>
        <dbReference type="ARBA" id="ARBA00023288"/>
    </source>
</evidence>
<evidence type="ECO:0000256" key="15">
    <source>
        <dbReference type="SAM" id="SignalP"/>
    </source>
</evidence>
<dbReference type="GO" id="GO:0046930">
    <property type="term" value="C:pore complex"/>
    <property type="evidence" value="ECO:0007669"/>
    <property type="project" value="UniProtKB-KW"/>
</dbReference>
<keyword evidence="5" id="KW-0762">Sugar transport</keyword>
<accession>A0A1M5YL78</accession>
<dbReference type="InterPro" id="IPR054765">
    <property type="entry name" value="SLBB_dom"/>
</dbReference>
<evidence type="ECO:0000256" key="12">
    <source>
        <dbReference type="ARBA" id="ARBA00023139"/>
    </source>
</evidence>
<evidence type="ECO:0000256" key="7">
    <source>
        <dbReference type="ARBA" id="ARBA00022729"/>
    </source>
</evidence>
<evidence type="ECO:0000256" key="4">
    <source>
        <dbReference type="ARBA" id="ARBA00022452"/>
    </source>
</evidence>
<dbReference type="GO" id="GO:0006811">
    <property type="term" value="P:monoatomic ion transport"/>
    <property type="evidence" value="ECO:0007669"/>
    <property type="project" value="UniProtKB-KW"/>
</dbReference>
<dbReference type="PANTHER" id="PTHR33619">
    <property type="entry name" value="POLYSACCHARIDE EXPORT PROTEIN GFCE-RELATED"/>
    <property type="match status" value="1"/>
</dbReference>
<evidence type="ECO:0000256" key="3">
    <source>
        <dbReference type="ARBA" id="ARBA00022448"/>
    </source>
</evidence>
<feature type="chain" id="PRO_5012680438" evidence="15">
    <location>
        <begin position="25"/>
        <end position="243"/>
    </location>
</feature>
<evidence type="ECO:0000256" key="10">
    <source>
        <dbReference type="ARBA" id="ARBA00023114"/>
    </source>
</evidence>
<evidence type="ECO:0000259" key="17">
    <source>
        <dbReference type="Pfam" id="PF22461"/>
    </source>
</evidence>
<dbReference type="Gene3D" id="3.10.560.10">
    <property type="entry name" value="Outer membrane lipoprotein wza domain like"/>
    <property type="match status" value="1"/>
</dbReference>
<dbReference type="InterPro" id="IPR049712">
    <property type="entry name" value="Poly_export"/>
</dbReference>
<dbReference type="OrthoDB" id="193635at2"/>
<dbReference type="GO" id="GO:0015159">
    <property type="term" value="F:polysaccharide transmembrane transporter activity"/>
    <property type="evidence" value="ECO:0007669"/>
    <property type="project" value="InterPro"/>
</dbReference>
<keyword evidence="3" id="KW-0813">Transport</keyword>
<keyword evidence="11" id="KW-0472">Membrane</keyword>
<feature type="domain" description="SLBB" evidence="17">
    <location>
        <begin position="156"/>
        <end position="242"/>
    </location>
</feature>
<gene>
    <name evidence="18" type="ORF">SAMN02745124_04187</name>
</gene>
<keyword evidence="19" id="KW-1185">Reference proteome</keyword>
<keyword evidence="8" id="KW-0625">Polysaccharide transport</keyword>
<keyword evidence="10" id="KW-0626">Porin</keyword>
<feature type="signal peptide" evidence="15">
    <location>
        <begin position="1"/>
        <end position="24"/>
    </location>
</feature>
<evidence type="ECO:0000313" key="18">
    <source>
        <dbReference type="EMBL" id="SHI12815.1"/>
    </source>
</evidence>
<dbReference type="AlphaFoldDB" id="A0A1M5YL78"/>
<dbReference type="Pfam" id="PF02563">
    <property type="entry name" value="Poly_export"/>
    <property type="match status" value="1"/>
</dbReference>
<reference evidence="18 19" key="1">
    <citation type="submission" date="2016-11" db="EMBL/GenBank/DDBJ databases">
        <authorList>
            <person name="Jaros S."/>
            <person name="Januszkiewicz K."/>
            <person name="Wedrychowicz H."/>
        </authorList>
    </citation>
    <scope>NUCLEOTIDE SEQUENCE [LARGE SCALE GENOMIC DNA]</scope>
    <source>
        <strain evidence="18 19">DSM 9705</strain>
    </source>
</reference>
<evidence type="ECO:0000256" key="2">
    <source>
        <dbReference type="ARBA" id="ARBA00009450"/>
    </source>
</evidence>
<name>A0A1M5YL78_9BACT</name>
<proteinExistence type="inferred from homology"/>
<dbReference type="GO" id="GO:0009279">
    <property type="term" value="C:cell outer membrane"/>
    <property type="evidence" value="ECO:0007669"/>
    <property type="project" value="UniProtKB-SubCell"/>
</dbReference>
<evidence type="ECO:0000313" key="19">
    <source>
        <dbReference type="Proteomes" id="UP000184139"/>
    </source>
</evidence>
<evidence type="ECO:0000256" key="11">
    <source>
        <dbReference type="ARBA" id="ARBA00023136"/>
    </source>
</evidence>
<feature type="domain" description="Polysaccharide export protein N-terminal" evidence="16">
    <location>
        <begin position="54"/>
        <end position="149"/>
    </location>
</feature>
<dbReference type="STRING" id="1121409.SAMN02745124_04187"/>
<evidence type="ECO:0000259" key="16">
    <source>
        <dbReference type="Pfam" id="PF02563"/>
    </source>
</evidence>
<protein>
    <submittedName>
        <fullName evidence="18">Polysaccharide export outer membrane protein</fullName>
    </submittedName>
</protein>
<keyword evidence="6" id="KW-0812">Transmembrane</keyword>
<keyword evidence="7 15" id="KW-0732">Signal</keyword>
<evidence type="ECO:0000256" key="9">
    <source>
        <dbReference type="ARBA" id="ARBA00023065"/>
    </source>
</evidence>
<dbReference type="Pfam" id="PF22461">
    <property type="entry name" value="SLBB_2"/>
    <property type="match status" value="1"/>
</dbReference>
<organism evidence="18 19">
    <name type="scientific">Desulfofustis glycolicus DSM 9705</name>
    <dbReference type="NCBI Taxonomy" id="1121409"/>
    <lineage>
        <taxon>Bacteria</taxon>
        <taxon>Pseudomonadati</taxon>
        <taxon>Thermodesulfobacteriota</taxon>
        <taxon>Desulfobulbia</taxon>
        <taxon>Desulfobulbales</taxon>
        <taxon>Desulfocapsaceae</taxon>
        <taxon>Desulfofustis</taxon>
    </lineage>
</organism>
<keyword evidence="4" id="KW-1134">Transmembrane beta strand</keyword>
<dbReference type="RefSeq" id="WP_073379165.1">
    <property type="nucleotide sequence ID" value="NZ_FQXS01000042.1"/>
</dbReference>
<evidence type="ECO:0000256" key="1">
    <source>
        <dbReference type="ARBA" id="ARBA00004571"/>
    </source>
</evidence>
<keyword evidence="13" id="KW-0998">Cell outer membrane</keyword>